<evidence type="ECO:0000256" key="1">
    <source>
        <dbReference type="ARBA" id="ARBA00004141"/>
    </source>
</evidence>
<feature type="transmembrane region" description="Helical" evidence="8">
    <location>
        <begin position="6"/>
        <end position="25"/>
    </location>
</feature>
<evidence type="ECO:0000313" key="10">
    <source>
        <dbReference type="Proteomes" id="UP001357452"/>
    </source>
</evidence>
<feature type="transmembrane region" description="Helical" evidence="8">
    <location>
        <begin position="449"/>
        <end position="470"/>
    </location>
</feature>
<evidence type="ECO:0000256" key="2">
    <source>
        <dbReference type="ARBA" id="ARBA00006434"/>
    </source>
</evidence>
<evidence type="ECO:0000256" key="3">
    <source>
        <dbReference type="ARBA" id="ARBA00022448"/>
    </source>
</evidence>
<keyword evidence="4 8" id="KW-0812">Transmembrane</keyword>
<keyword evidence="10" id="KW-1185">Reference proteome</keyword>
<evidence type="ECO:0000256" key="8">
    <source>
        <dbReference type="SAM" id="Phobius"/>
    </source>
</evidence>
<name>A0ABU7REA4_9BACT</name>
<dbReference type="Pfam" id="PF00474">
    <property type="entry name" value="SSF"/>
    <property type="match status" value="1"/>
</dbReference>
<dbReference type="PANTHER" id="PTHR48086">
    <property type="entry name" value="SODIUM/PROLINE SYMPORTER-RELATED"/>
    <property type="match status" value="1"/>
</dbReference>
<reference evidence="9 10" key="1">
    <citation type="submission" date="2024-01" db="EMBL/GenBank/DDBJ databases">
        <title>Niabella digestum sp. nov., isolated from waste digestion system.</title>
        <authorList>
            <person name="Zhang L."/>
        </authorList>
    </citation>
    <scope>NUCLEOTIDE SEQUENCE [LARGE SCALE GENOMIC DNA]</scope>
    <source>
        <strain evidence="9 10">A18</strain>
    </source>
</reference>
<dbReference type="CDD" id="cd11477">
    <property type="entry name" value="SLC5sbd_u1"/>
    <property type="match status" value="1"/>
</dbReference>
<proteinExistence type="inferred from homology"/>
<comment type="caution">
    <text evidence="9">The sequence shown here is derived from an EMBL/GenBank/DDBJ whole genome shotgun (WGS) entry which is preliminary data.</text>
</comment>
<dbReference type="InterPro" id="IPR038377">
    <property type="entry name" value="Na/Glc_symporter_sf"/>
</dbReference>
<organism evidence="9 10">
    <name type="scientific">Niabella digestorum</name>
    <dbReference type="NCBI Taxonomy" id="3117701"/>
    <lineage>
        <taxon>Bacteria</taxon>
        <taxon>Pseudomonadati</taxon>
        <taxon>Bacteroidota</taxon>
        <taxon>Chitinophagia</taxon>
        <taxon>Chitinophagales</taxon>
        <taxon>Chitinophagaceae</taxon>
        <taxon>Niabella</taxon>
    </lineage>
</organism>
<dbReference type="EMBL" id="JAZGLY010000002">
    <property type="protein sequence ID" value="MEE6186328.1"/>
    <property type="molecule type" value="Genomic_DNA"/>
</dbReference>
<keyword evidence="5 8" id="KW-1133">Transmembrane helix</keyword>
<feature type="transmembrane region" description="Helical" evidence="8">
    <location>
        <begin position="153"/>
        <end position="176"/>
    </location>
</feature>
<dbReference type="InterPro" id="IPR050277">
    <property type="entry name" value="Sodium:Solute_Symporter"/>
</dbReference>
<comment type="similarity">
    <text evidence="2 7">Belongs to the sodium:solute symporter (SSF) (TC 2.A.21) family.</text>
</comment>
<dbReference type="PROSITE" id="PS50283">
    <property type="entry name" value="NA_SOLUT_SYMP_3"/>
    <property type="match status" value="1"/>
</dbReference>
<feature type="transmembrane region" description="Helical" evidence="8">
    <location>
        <begin position="232"/>
        <end position="254"/>
    </location>
</feature>
<evidence type="ECO:0000256" key="7">
    <source>
        <dbReference type="RuleBase" id="RU362091"/>
    </source>
</evidence>
<evidence type="ECO:0000256" key="5">
    <source>
        <dbReference type="ARBA" id="ARBA00022989"/>
    </source>
</evidence>
<keyword evidence="6 8" id="KW-0472">Membrane</keyword>
<dbReference type="PANTHER" id="PTHR48086:SF7">
    <property type="entry name" value="SODIUM-SOLUTE SYMPORTER-RELATED"/>
    <property type="match status" value="1"/>
</dbReference>
<dbReference type="Gene3D" id="1.20.1730.10">
    <property type="entry name" value="Sodium/glucose cotransporter"/>
    <property type="match status" value="1"/>
</dbReference>
<sequence>MQTIDYISIVGFIVLLVSVGVYGYTRVGSSSDFFTAGGKLPWWLTGVSHHVSGYSGAVFVAYASIAYTHGFVVYVWWAMTIAIGMLFTVFFIAPRWARLREKFGVQSPTEYLATRYGIPAQQLIAWTGVIIKIFDVAAKWAAIGILLNAFTGLSITAGIALSGCVTLIYVVLGGVWADVVNDFLSFIIQLASGIIMMVLVLRELGDGVGGFFTLWDRLPAENSQIFREPYTFWFVLAILSINTLTYSGGLWSLAMRFISSPTGKEAKKAALLSSALYLIWPLILFFPMFASPIFFPNLENTEKAYSVMALKFLPPGLLGLMFVSLFSTTLTMTAGDSNTIASVITRDILPTINKRVRNFDRKKLLMLARLTTFTFVLFTVILAFYAESFGGVIGLILSWFAALTGPISIPMILGLLPWFKHSNGTAVWLSIALGLLTFIIMKFCSNVPLALEISGPIITSFIVYAGCGLLTKKRVSEKVDHLLDGLNKD</sequence>
<gene>
    <name evidence="9" type="ORF">V2H41_03495</name>
</gene>
<evidence type="ECO:0000256" key="4">
    <source>
        <dbReference type="ARBA" id="ARBA00022692"/>
    </source>
</evidence>
<evidence type="ECO:0000313" key="9">
    <source>
        <dbReference type="EMBL" id="MEE6186328.1"/>
    </source>
</evidence>
<dbReference type="Proteomes" id="UP001357452">
    <property type="component" value="Unassembled WGS sequence"/>
</dbReference>
<keyword evidence="3" id="KW-0813">Transport</keyword>
<feature type="transmembrane region" description="Helical" evidence="8">
    <location>
        <begin position="315"/>
        <end position="334"/>
    </location>
</feature>
<dbReference type="RefSeq" id="WP_330973738.1">
    <property type="nucleotide sequence ID" value="NZ_JAZGLY010000002.1"/>
</dbReference>
<feature type="transmembrane region" description="Helical" evidence="8">
    <location>
        <begin position="46"/>
        <end position="65"/>
    </location>
</feature>
<dbReference type="InterPro" id="IPR001734">
    <property type="entry name" value="Na/solute_symporter"/>
</dbReference>
<evidence type="ECO:0000256" key="6">
    <source>
        <dbReference type="ARBA" id="ARBA00023136"/>
    </source>
</evidence>
<accession>A0ABU7REA4</accession>
<feature type="transmembrane region" description="Helical" evidence="8">
    <location>
        <begin position="183"/>
        <end position="201"/>
    </location>
</feature>
<feature type="transmembrane region" description="Helical" evidence="8">
    <location>
        <begin position="392"/>
        <end position="419"/>
    </location>
</feature>
<feature type="transmembrane region" description="Helical" evidence="8">
    <location>
        <begin position="426"/>
        <end position="443"/>
    </location>
</feature>
<feature type="transmembrane region" description="Helical" evidence="8">
    <location>
        <begin position="364"/>
        <end position="386"/>
    </location>
</feature>
<protein>
    <submittedName>
        <fullName evidence="9">Sodium:solute symporter family protein</fullName>
    </submittedName>
</protein>
<feature type="transmembrane region" description="Helical" evidence="8">
    <location>
        <begin position="71"/>
        <end position="93"/>
    </location>
</feature>
<comment type="subcellular location">
    <subcellularLocation>
        <location evidence="1">Membrane</location>
        <topology evidence="1">Multi-pass membrane protein</topology>
    </subcellularLocation>
</comment>
<feature type="transmembrane region" description="Helical" evidence="8">
    <location>
        <begin position="275"/>
        <end position="295"/>
    </location>
</feature>